<reference evidence="10 11" key="1">
    <citation type="submission" date="2016-10" db="EMBL/GenBank/DDBJ databases">
        <authorList>
            <person name="de Groot N.N."/>
        </authorList>
    </citation>
    <scope>NUCLEOTIDE SEQUENCE [LARGE SCALE GENOMIC DNA]</scope>
    <source>
        <strain evidence="10 11">DSM 18438</strain>
    </source>
</reference>
<dbReference type="NCBIfam" id="NF009280">
    <property type="entry name" value="PRK12640.1"/>
    <property type="match status" value="1"/>
</dbReference>
<evidence type="ECO:0000313" key="10">
    <source>
        <dbReference type="EMBL" id="SFC20843.1"/>
    </source>
</evidence>
<dbReference type="STRING" id="1122252.SAMN05660443_1894"/>
<sequence length="249" mass="26644">MDKALFIAMTGAKHNMMAQTARSNNLANVNTTGFRADFEQARAMPVFGQHHPSRVYALTERPATDIQVGSYDHTGRPLDVAVKGEGWIAVQAPDGEEAYTRRGDLNIDPNGVLRTGNGLPVVGNGGPIVLPPGQHVHINADGGIAVGNGPGGLDAEIVDQIKLVSAEALGVTMEKGEDGLMRPRDFEDGILPFDEFVQVESGALETSNVNAVNELTHLLALSRQYEMNVKMMSTVDENSAQVNSILRMG</sequence>
<evidence type="ECO:0000256" key="1">
    <source>
        <dbReference type="ARBA" id="ARBA00004117"/>
    </source>
</evidence>
<evidence type="ECO:0000256" key="2">
    <source>
        <dbReference type="ARBA" id="ARBA00009677"/>
    </source>
</evidence>
<dbReference type="AlphaFoldDB" id="A0A1I1HH90"/>
<comment type="subunit">
    <text evidence="4 6">The basal body constitutes a major portion of the flagellar organelle and consists of five rings (E,L,P,S, and M) mounted on a central rod. The rod consists of about 26 subunits of FlgG in the distal portion, and FlgB, FlgC and FlgF are thought to build up the proximal portion of the rod with about 6 subunits each.</text>
</comment>
<dbReference type="SUPFAM" id="SSF117143">
    <property type="entry name" value="Flagellar hook protein flgE"/>
    <property type="match status" value="1"/>
</dbReference>
<feature type="domain" description="Flagellar basal body rod protein N-terminal" evidence="7">
    <location>
        <begin position="7"/>
        <end position="35"/>
    </location>
</feature>
<dbReference type="GO" id="GO:0071978">
    <property type="term" value="P:bacterial-type flagellum-dependent swarming motility"/>
    <property type="evidence" value="ECO:0007669"/>
    <property type="project" value="TreeGrafter"/>
</dbReference>
<evidence type="ECO:0000256" key="6">
    <source>
        <dbReference type="RuleBase" id="RU362116"/>
    </source>
</evidence>
<name>A0A1I1HH90_9GAMM</name>
<dbReference type="InterPro" id="IPR010930">
    <property type="entry name" value="Flg_bb/hook_C_dom"/>
</dbReference>
<comment type="similarity">
    <text evidence="2 6">Belongs to the flagella basal body rod proteins family.</text>
</comment>
<dbReference type="GO" id="GO:0030694">
    <property type="term" value="C:bacterial-type flagellum basal body, rod"/>
    <property type="evidence" value="ECO:0007669"/>
    <property type="project" value="UniProtKB-UniRule"/>
</dbReference>
<accession>A0A1I1HH90</accession>
<gene>
    <name evidence="10" type="ORF">SAMN05660443_1894</name>
</gene>
<organism evidence="10 11">
    <name type="scientific">Marinospirillum celere</name>
    <dbReference type="NCBI Taxonomy" id="1122252"/>
    <lineage>
        <taxon>Bacteria</taxon>
        <taxon>Pseudomonadati</taxon>
        <taxon>Pseudomonadota</taxon>
        <taxon>Gammaproteobacteria</taxon>
        <taxon>Oceanospirillales</taxon>
        <taxon>Oceanospirillaceae</taxon>
        <taxon>Marinospirillum</taxon>
    </lineage>
</organism>
<keyword evidence="11" id="KW-1185">Reference proteome</keyword>
<dbReference type="Pfam" id="PF22692">
    <property type="entry name" value="LlgE_F_G_D1"/>
    <property type="match status" value="1"/>
</dbReference>
<feature type="domain" description="Flagellar hook protein FlgE/F/G-like D1" evidence="9">
    <location>
        <begin position="81"/>
        <end position="145"/>
    </location>
</feature>
<evidence type="ECO:0000259" key="7">
    <source>
        <dbReference type="Pfam" id="PF00460"/>
    </source>
</evidence>
<comment type="subcellular location">
    <subcellularLocation>
        <location evidence="1 6">Bacterial flagellum basal body</location>
    </subcellularLocation>
</comment>
<keyword evidence="3 6" id="KW-0975">Bacterial flagellum</keyword>
<dbReference type="PANTHER" id="PTHR30435">
    <property type="entry name" value="FLAGELLAR PROTEIN"/>
    <property type="match status" value="1"/>
</dbReference>
<protein>
    <recommendedName>
        <fullName evidence="5 6">Flagellar basal-body rod protein FlgF</fullName>
    </recommendedName>
</protein>
<dbReference type="InterPro" id="IPR020013">
    <property type="entry name" value="Flagellar_FlgE/F/G"/>
</dbReference>
<feature type="domain" description="Flagellar basal-body/hook protein C-terminal" evidence="8">
    <location>
        <begin position="201"/>
        <end position="244"/>
    </location>
</feature>
<evidence type="ECO:0000313" key="11">
    <source>
        <dbReference type="Proteomes" id="UP000199058"/>
    </source>
</evidence>
<proteinExistence type="inferred from homology"/>
<dbReference type="NCBIfam" id="TIGR03506">
    <property type="entry name" value="FlgEFG_subfam"/>
    <property type="match status" value="1"/>
</dbReference>
<evidence type="ECO:0000259" key="8">
    <source>
        <dbReference type="Pfam" id="PF06429"/>
    </source>
</evidence>
<keyword evidence="10" id="KW-0282">Flagellum</keyword>
<keyword evidence="10" id="KW-0969">Cilium</keyword>
<evidence type="ECO:0000256" key="4">
    <source>
        <dbReference type="ARBA" id="ARBA00038560"/>
    </source>
</evidence>
<dbReference type="Pfam" id="PF00460">
    <property type="entry name" value="Flg_bb_rod"/>
    <property type="match status" value="1"/>
</dbReference>
<evidence type="ECO:0000256" key="5">
    <source>
        <dbReference type="ARBA" id="ARBA00040228"/>
    </source>
</evidence>
<dbReference type="Pfam" id="PF06429">
    <property type="entry name" value="Flg_bbr_C"/>
    <property type="match status" value="1"/>
</dbReference>
<dbReference type="InterPro" id="IPR053967">
    <property type="entry name" value="LlgE_F_G-like_D1"/>
</dbReference>
<keyword evidence="10" id="KW-0966">Cell projection</keyword>
<dbReference type="InterPro" id="IPR001444">
    <property type="entry name" value="Flag_bb_rod_N"/>
</dbReference>
<evidence type="ECO:0000256" key="3">
    <source>
        <dbReference type="ARBA" id="ARBA00023143"/>
    </source>
</evidence>
<dbReference type="EMBL" id="FOLH01000003">
    <property type="protein sequence ID" value="SFC20843.1"/>
    <property type="molecule type" value="Genomic_DNA"/>
</dbReference>
<dbReference type="PANTHER" id="PTHR30435:SF18">
    <property type="entry name" value="FLAGELLAR BASAL-BODY ROD PROTEIN FLGF"/>
    <property type="match status" value="1"/>
</dbReference>
<dbReference type="Proteomes" id="UP000199058">
    <property type="component" value="Unassembled WGS sequence"/>
</dbReference>
<evidence type="ECO:0000259" key="9">
    <source>
        <dbReference type="Pfam" id="PF22692"/>
    </source>
</evidence>
<dbReference type="OrthoDB" id="9804559at2"/>
<dbReference type="RefSeq" id="WP_091962517.1">
    <property type="nucleotide sequence ID" value="NZ_FOLH01000003.1"/>
</dbReference>
<dbReference type="InterPro" id="IPR037925">
    <property type="entry name" value="FlgE/F/G-like"/>
</dbReference>